<feature type="compositionally biased region" description="Polar residues" evidence="1">
    <location>
        <begin position="171"/>
        <end position="185"/>
    </location>
</feature>
<feature type="compositionally biased region" description="Polar residues" evidence="1">
    <location>
        <begin position="446"/>
        <end position="455"/>
    </location>
</feature>
<feature type="compositionally biased region" description="Polar residues" evidence="1">
    <location>
        <begin position="369"/>
        <end position="385"/>
    </location>
</feature>
<sequence length="1616" mass="166269">MPRRSARAPRLASLPTILFISTVLFSVPVPAFPQTNNLYVVCKEPDSLVCLAWPIDLEDLIVTKGLYESDGRECGLSNLIPIPPHRRFIVVRWFNATLASRLFCKTTKVKVLPVSFELNTKRVRRQSGYHPRGRYRGQTQSQYLSIDRGNGKDEGKAEAHSAADSSRAVVSGNSGMGQAQSQTIYDPSCEDCPDRNNIDVANLAYKPDQKPFSGTNGKSPGGSTGGTYGPGQSPGGTYAPGQSPGGTYAPGQSSGGTYAPGLSPGGTYGPGQSPGGTYAPGQLSGAPLGQSVGGSNGPNEISAGPGQPSSGTYGPSQTPGGSQGSGQSPGSSVGGGQFPGGAYGPSQQAGGSYGPGGLQGNTYVPGREPSSSYAPNQLPNSSYRPGQTPGDLDGQAGGSNTPSQTQPGGSSTFVKQPGGAYNSGQAPGGSYGQGQIPGGSYIPGQSTYGSRQPQPGSFIPGQTAGGYIPGQSPSGTNRQGQTYYPGQSPGAAYGSGPTPGGSYSPGQPPGLLGQLPPSGGTFVPGGSNLQGGLPGGSYVQGTLPGGTGGSGQGTYTPGSTGGPSNSGQTQGGFYPPSQTGGSYGSNAGQSPGSNGNQLNGPGSGAYGGTAIQPGAQGINWPLLSSILPGAAPGSTYFCCVVNPGNNAQNGVNPSNTYFGIPGGQNQFPTSNKNIGLGPYTGTLGENNVPNIPSQGSAGANQANFQNSGGPTANGYNGQPQLQNLNRPYGQTNIPYGNVASNNLQTPNVQYGSGQSGVPSLNGPYSTGQNVPNGSPSVPGNLQSQNGPYGTSGQNVPIDTTNIGQNGLGSPGPYGTVNMGSNPSIIPSRTGQTNIQHPDGAIVNGGTGQNVPYAPGTSGLNGTPSIDRNYISGGIGRPNVPYGTGNGGQNGIVSSGPHDTSMTGQNPVYGPRDQGQNTITFPNGQYGAGNTLQTPNGMGGGLQNTGVLGNGAQNLSPTNLQNPSNTYGPGYNGQPLGLNGQYNPVSGQNIPTLGGTYGNGNGGQFGTDQNNLMIPNNYGGGHPGAPNQQGGINNGVDQQNVGLINANGGVPQNVLDPNSITVSFDDYDSEAQASVSENVNGTTALAASKGGNKKGRAQTQVEGTYTGSGSFSANAEISDENKAAQSHVSGSKKGANSNAEGRGRKNKSQASVQLGSETGSILTDSQSSGDMHSSSSQVQGSVKGGMADAQAKGPGSTSSQAQIGFTPYKEEDKAAHDKLKIPFEGGGTASAQTSGRMGTSQSQLRGTFKYGITYNGAAQSGSSLDKDAVFSNLVPFEKIDVYDENNKNINIEASTTEKLKEATEIFTQKYEETTTSETQTDEAKHMSDHSHSDHHKFSDQQNSTTRPPPEGNRRSFTPSYNANGGDYEYSTDKDDNQQEDYDIDDGFGADTVETSPDQNEYANYDELNRDTVNTHQSLQSASKKGLEVKQTNGGNMQHIILGSLNNHDARVVQKNSEHPDESKVYQPGEKVPGMGGYTIPVGFTGSVKSVASKDKTYVVGSKYSPSQAQTVTLTPGTGKVKYLYPNRYGHNVNPKDLRSLYNSKADDNRYVSVSKSVTRDLDNEDNVRRQYSHTYYTKSSSCGYFTFTCTMVSSAEGKKKVCKPKIPRNPDGSPMKC</sequence>
<feature type="chain" id="PRO_5046412866" evidence="2">
    <location>
        <begin position="34"/>
        <end position="1616"/>
    </location>
</feature>
<feature type="compositionally biased region" description="Polar residues" evidence="1">
    <location>
        <begin position="398"/>
        <end position="414"/>
    </location>
</feature>
<feature type="compositionally biased region" description="Low complexity" evidence="1">
    <location>
        <begin position="488"/>
        <end position="527"/>
    </location>
</feature>
<feature type="region of interest" description="Disordered" evidence="1">
    <location>
        <begin position="204"/>
        <end position="608"/>
    </location>
</feature>
<feature type="compositionally biased region" description="Polar residues" evidence="1">
    <location>
        <begin position="1147"/>
        <end position="1163"/>
    </location>
</feature>
<name>A0ABN8B2I0_CHISP</name>
<feature type="compositionally biased region" description="Low complexity" evidence="1">
    <location>
        <begin position="1164"/>
        <end position="1184"/>
    </location>
</feature>
<feature type="region of interest" description="Disordered" evidence="1">
    <location>
        <begin position="1119"/>
        <end position="1201"/>
    </location>
</feature>
<feature type="region of interest" description="Disordered" evidence="1">
    <location>
        <begin position="693"/>
        <end position="731"/>
    </location>
</feature>
<feature type="compositionally biased region" description="Low complexity" evidence="1">
    <location>
        <begin position="314"/>
        <end position="331"/>
    </location>
</feature>
<feature type="region of interest" description="Disordered" evidence="1">
    <location>
        <begin position="750"/>
        <end position="804"/>
    </location>
</feature>
<feature type="compositionally biased region" description="Polar residues" evidence="1">
    <location>
        <begin position="1122"/>
        <end position="1138"/>
    </location>
</feature>
<dbReference type="Proteomes" id="UP001153292">
    <property type="component" value="Chromosome 2"/>
</dbReference>
<feature type="compositionally biased region" description="Acidic residues" evidence="1">
    <location>
        <begin position="1376"/>
        <end position="1386"/>
    </location>
</feature>
<feature type="compositionally biased region" description="Gly residues" evidence="1">
    <location>
        <begin position="263"/>
        <end position="274"/>
    </location>
</feature>
<keyword evidence="4" id="KW-1185">Reference proteome</keyword>
<keyword evidence="2" id="KW-0732">Signal</keyword>
<feature type="compositionally biased region" description="Gly residues" evidence="1">
    <location>
        <begin position="219"/>
        <end position="234"/>
    </location>
</feature>
<feature type="region of interest" description="Disordered" evidence="1">
    <location>
        <begin position="127"/>
        <end position="191"/>
    </location>
</feature>
<feature type="compositionally biased region" description="Polar residues" evidence="1">
    <location>
        <begin position="471"/>
        <end position="485"/>
    </location>
</feature>
<feature type="compositionally biased region" description="Gly residues" evidence="1">
    <location>
        <begin position="543"/>
        <end position="552"/>
    </location>
</feature>
<organism evidence="3 4">
    <name type="scientific">Chilo suppressalis</name>
    <name type="common">Asiatic rice borer moth</name>
    <dbReference type="NCBI Taxonomy" id="168631"/>
    <lineage>
        <taxon>Eukaryota</taxon>
        <taxon>Metazoa</taxon>
        <taxon>Ecdysozoa</taxon>
        <taxon>Arthropoda</taxon>
        <taxon>Hexapoda</taxon>
        <taxon>Insecta</taxon>
        <taxon>Pterygota</taxon>
        <taxon>Neoptera</taxon>
        <taxon>Endopterygota</taxon>
        <taxon>Lepidoptera</taxon>
        <taxon>Glossata</taxon>
        <taxon>Ditrysia</taxon>
        <taxon>Pyraloidea</taxon>
        <taxon>Crambidae</taxon>
        <taxon>Crambinae</taxon>
        <taxon>Chilo</taxon>
    </lineage>
</organism>
<feature type="compositionally biased region" description="Gly residues" evidence="1">
    <location>
        <begin position="426"/>
        <end position="437"/>
    </location>
</feature>
<accession>A0ABN8B2I0</accession>
<feature type="region of interest" description="Disordered" evidence="1">
    <location>
        <begin position="1220"/>
        <end position="1240"/>
    </location>
</feature>
<dbReference type="EMBL" id="OU963895">
    <property type="protein sequence ID" value="CAH0402017.1"/>
    <property type="molecule type" value="Genomic_DNA"/>
</dbReference>
<feature type="compositionally biased region" description="Gly residues" evidence="1">
    <location>
        <begin position="332"/>
        <end position="343"/>
    </location>
</feature>
<feature type="compositionally biased region" description="Polar residues" evidence="1">
    <location>
        <begin position="576"/>
        <end position="600"/>
    </location>
</feature>
<evidence type="ECO:0000256" key="1">
    <source>
        <dbReference type="SAM" id="MobiDB-lite"/>
    </source>
</evidence>
<gene>
    <name evidence="3" type="ORF">CHILSU_LOCUS5255</name>
</gene>
<evidence type="ECO:0000313" key="3">
    <source>
        <dbReference type="EMBL" id="CAH0402017.1"/>
    </source>
</evidence>
<evidence type="ECO:0000313" key="4">
    <source>
        <dbReference type="Proteomes" id="UP001153292"/>
    </source>
</evidence>
<feature type="compositionally biased region" description="Low complexity" evidence="1">
    <location>
        <begin position="553"/>
        <end position="572"/>
    </location>
</feature>
<protein>
    <submittedName>
        <fullName evidence="3">Uncharacterized protein</fullName>
    </submittedName>
</protein>
<reference evidence="3" key="1">
    <citation type="submission" date="2021-12" db="EMBL/GenBank/DDBJ databases">
        <authorList>
            <person name="King R."/>
        </authorList>
    </citation>
    <scope>NUCLEOTIDE SEQUENCE</scope>
</reference>
<feature type="compositionally biased region" description="Basic and acidic residues" evidence="1">
    <location>
        <begin position="1320"/>
        <end position="1337"/>
    </location>
</feature>
<evidence type="ECO:0000256" key="2">
    <source>
        <dbReference type="SAM" id="SignalP"/>
    </source>
</evidence>
<feature type="compositionally biased region" description="Basic and acidic residues" evidence="1">
    <location>
        <begin position="149"/>
        <end position="161"/>
    </location>
</feature>
<feature type="compositionally biased region" description="Polar residues" evidence="1">
    <location>
        <begin position="1228"/>
        <end position="1240"/>
    </location>
</feature>
<feature type="region of interest" description="Disordered" evidence="1">
    <location>
        <begin position="1309"/>
        <end position="1399"/>
    </location>
</feature>
<feature type="signal peptide" evidence="2">
    <location>
        <begin position="1"/>
        <end position="33"/>
    </location>
</feature>
<proteinExistence type="predicted"/>